<protein>
    <submittedName>
        <fullName evidence="2">Uncharacterized protein</fullName>
    </submittedName>
</protein>
<gene>
    <name evidence="2" type="ORF">VIN7_6046</name>
</gene>
<sequence>MIPAYSLRADNNAGYFSKDIFSISQLMYSFNTKIRLSPMHYGNWSHITQDDAAYPEFTDLVNHKLQTTVEVCSKRGKQSQGQSTELDKLRFTAKENLHNKT</sequence>
<dbReference type="Proteomes" id="UP000009009">
    <property type="component" value="Unassembled WGS sequence"/>
</dbReference>
<proteinExistence type="predicted"/>
<organism evidence="2 3">
    <name type="scientific">Saccharomyces cerevisiae x Saccharomyces kudriavzevii (strain VIN7)</name>
    <name type="common">Yeast</name>
    <dbReference type="NCBI Taxonomy" id="1095631"/>
    <lineage>
        <taxon>Eukaryota</taxon>
        <taxon>Fungi</taxon>
        <taxon>Dikarya</taxon>
        <taxon>Ascomycota</taxon>
        <taxon>Saccharomycotina</taxon>
        <taxon>Saccharomycetes</taxon>
        <taxon>Saccharomycetales</taxon>
        <taxon>Saccharomycetaceae</taxon>
        <taxon>Saccharomyces</taxon>
    </lineage>
</organism>
<comment type="caution">
    <text evidence="2">The sequence shown here is derived from an EMBL/GenBank/DDBJ whole genome shotgun (WGS) entry which is preliminary data.</text>
</comment>
<accession>H0GSB9</accession>
<evidence type="ECO:0000313" key="3">
    <source>
        <dbReference type="Proteomes" id="UP000009009"/>
    </source>
</evidence>
<evidence type="ECO:0000256" key="1">
    <source>
        <dbReference type="SAM" id="MobiDB-lite"/>
    </source>
</evidence>
<dbReference type="HOGENOM" id="CLU_2293287_0_0_1"/>
<reference evidence="2 3" key="1">
    <citation type="journal article" date="2012" name="FEMS Yeast Res.">
        <title>The genome sequence of the wine yeast VIN7 reveals an allotriploid hybrid genome with Saccharomyces cerevisiae and Saccharomyces kudriavzevii origins.</title>
        <authorList>
            <person name="Borneman A.R."/>
            <person name="Desany B.A."/>
            <person name="Riches D."/>
            <person name="Affourtit J.P."/>
            <person name="Forgan A.H."/>
            <person name="Pretorius I.S."/>
            <person name="Egholm M."/>
            <person name="Chambers P.J."/>
        </authorList>
    </citation>
    <scope>NUCLEOTIDE SEQUENCE [LARGE SCALE GENOMIC DNA]</scope>
    <source>
        <strain evidence="2 3">VIN7</strain>
    </source>
</reference>
<evidence type="ECO:0000313" key="2">
    <source>
        <dbReference type="EMBL" id="EHN03291.1"/>
    </source>
</evidence>
<feature type="compositionally biased region" description="Basic and acidic residues" evidence="1">
    <location>
        <begin position="85"/>
        <end position="101"/>
    </location>
</feature>
<keyword evidence="3" id="KW-1185">Reference proteome</keyword>
<name>H0GSB9_SACCK</name>
<dbReference type="AlphaFoldDB" id="H0GSB9"/>
<dbReference type="EMBL" id="AGVY01000154">
    <property type="protein sequence ID" value="EHN03291.1"/>
    <property type="molecule type" value="Genomic_DNA"/>
</dbReference>
<feature type="region of interest" description="Disordered" evidence="1">
    <location>
        <begin position="75"/>
        <end position="101"/>
    </location>
</feature>